<dbReference type="AlphaFoldDB" id="A0A850LGB4"/>
<name>A0A850LGB4_9RHOB</name>
<reference evidence="1 2" key="1">
    <citation type="journal article" date="2020" name="Proc. Natl. Acad. Sci. U.S.A.">
        <title>Ecological drivers of bacterial community assembly in synthetic phycospheres.</title>
        <authorList>
            <person name="Fu H."/>
            <person name="Uchimiya M."/>
            <person name="Gore J."/>
            <person name="Moran M.A."/>
        </authorList>
    </citation>
    <scope>NUCLEOTIDE SEQUENCE [LARGE SCALE GENOMIC DNA]</scope>
    <source>
        <strain evidence="1">HF-Din03</strain>
    </source>
</reference>
<sequence length="74" mass="8867">MLTWTDLTQDWASAFARAKRRFPNLDDGDMPFLKLDRDRFEAYLAARHNLTLDEAREELRDYLYVEALNRELES</sequence>
<evidence type="ECO:0000313" key="1">
    <source>
        <dbReference type="EMBL" id="NVK96958.1"/>
    </source>
</evidence>
<proteinExistence type="predicted"/>
<dbReference type="OMA" id="WASAFAR"/>
<dbReference type="EMBL" id="JABXIY010000022">
    <property type="protein sequence ID" value="NVK96958.1"/>
    <property type="molecule type" value="Genomic_DNA"/>
</dbReference>
<dbReference type="Proteomes" id="UP000565723">
    <property type="component" value="Unassembled WGS sequence"/>
</dbReference>
<accession>A0A850LGB4</accession>
<evidence type="ECO:0000313" key="2">
    <source>
        <dbReference type="Proteomes" id="UP000565723"/>
    </source>
</evidence>
<organism evidence="1 2">
    <name type="scientific">Ruegeria pomeroyi</name>
    <dbReference type="NCBI Taxonomy" id="89184"/>
    <lineage>
        <taxon>Bacteria</taxon>
        <taxon>Pseudomonadati</taxon>
        <taxon>Pseudomonadota</taxon>
        <taxon>Alphaproteobacteria</taxon>
        <taxon>Rhodobacterales</taxon>
        <taxon>Roseobacteraceae</taxon>
        <taxon>Ruegeria</taxon>
    </lineage>
</organism>
<dbReference type="RefSeq" id="WP_011047793.1">
    <property type="nucleotide sequence ID" value="NZ_CP076685.1"/>
</dbReference>
<comment type="caution">
    <text evidence="1">The sequence shown here is derived from an EMBL/GenBank/DDBJ whole genome shotgun (WGS) entry which is preliminary data.</text>
</comment>
<protein>
    <submittedName>
        <fullName evidence="1">Uncharacterized protein</fullName>
    </submittedName>
</protein>
<gene>
    <name evidence="1" type="ORF">HW564_08535</name>
</gene>